<dbReference type="Proteomes" id="UP001597344">
    <property type="component" value="Unassembled WGS sequence"/>
</dbReference>
<keyword evidence="3" id="KW-1185">Reference proteome</keyword>
<keyword evidence="1" id="KW-0732">Signal</keyword>
<name>A0ABW5AZF3_9FLAO</name>
<dbReference type="EMBL" id="JBHUHY010000015">
    <property type="protein sequence ID" value="MFD2187872.1"/>
    <property type="molecule type" value="Genomic_DNA"/>
</dbReference>
<sequence>MISKLISILISGLVLAQSFNVGLDDVVQLDELMEHAKYHAQKYGDNFFVFISKHYGELKEDHQKEHQEEKEEHEQLPFQHQGGHASSFLALIDNHQSRDYHNIEEQKRATNTFFYQSPDYNCYLSGIFQPPWQA</sequence>
<dbReference type="RefSeq" id="WP_378320875.1">
    <property type="nucleotide sequence ID" value="NZ_JBHUHY010000015.1"/>
</dbReference>
<organism evidence="2 3">
    <name type="scientific">Aquimarina celericrescens</name>
    <dbReference type="NCBI Taxonomy" id="1964542"/>
    <lineage>
        <taxon>Bacteria</taxon>
        <taxon>Pseudomonadati</taxon>
        <taxon>Bacteroidota</taxon>
        <taxon>Flavobacteriia</taxon>
        <taxon>Flavobacteriales</taxon>
        <taxon>Flavobacteriaceae</taxon>
        <taxon>Aquimarina</taxon>
    </lineage>
</organism>
<evidence type="ECO:0000313" key="2">
    <source>
        <dbReference type="EMBL" id="MFD2187872.1"/>
    </source>
</evidence>
<proteinExistence type="predicted"/>
<evidence type="ECO:0000256" key="1">
    <source>
        <dbReference type="SAM" id="SignalP"/>
    </source>
</evidence>
<evidence type="ECO:0000313" key="3">
    <source>
        <dbReference type="Proteomes" id="UP001597344"/>
    </source>
</evidence>
<reference evidence="3" key="1">
    <citation type="journal article" date="2019" name="Int. J. Syst. Evol. Microbiol.">
        <title>The Global Catalogue of Microorganisms (GCM) 10K type strain sequencing project: providing services to taxonomists for standard genome sequencing and annotation.</title>
        <authorList>
            <consortium name="The Broad Institute Genomics Platform"/>
            <consortium name="The Broad Institute Genome Sequencing Center for Infectious Disease"/>
            <person name="Wu L."/>
            <person name="Ma J."/>
        </authorList>
    </citation>
    <scope>NUCLEOTIDE SEQUENCE [LARGE SCALE GENOMIC DNA]</scope>
    <source>
        <strain evidence="3">DT92</strain>
    </source>
</reference>
<feature type="signal peptide" evidence="1">
    <location>
        <begin position="1"/>
        <end position="16"/>
    </location>
</feature>
<comment type="caution">
    <text evidence="2">The sequence shown here is derived from an EMBL/GenBank/DDBJ whole genome shotgun (WGS) entry which is preliminary data.</text>
</comment>
<accession>A0ABW5AZF3</accession>
<protein>
    <submittedName>
        <fullName evidence="2">Uncharacterized protein</fullName>
    </submittedName>
</protein>
<gene>
    <name evidence="2" type="ORF">ACFSJT_13800</name>
</gene>
<feature type="chain" id="PRO_5045772757" evidence="1">
    <location>
        <begin position="17"/>
        <end position="134"/>
    </location>
</feature>